<dbReference type="EMBL" id="FOME01000003">
    <property type="protein sequence ID" value="SFD20598.1"/>
    <property type="molecule type" value="Genomic_DNA"/>
</dbReference>
<dbReference type="InterPro" id="IPR016084">
    <property type="entry name" value="Haem_Oase-like_multi-hlx"/>
</dbReference>
<feature type="binding site" evidence="4">
    <location>
        <position position="132"/>
    </location>
    <ligand>
        <name>heme b</name>
        <dbReference type="ChEBI" id="CHEBI:60344"/>
    </ligand>
</feature>
<dbReference type="RefSeq" id="WP_093350338.1">
    <property type="nucleotide sequence ID" value="NZ_FNVB01000011.1"/>
</dbReference>
<evidence type="ECO:0000313" key="6">
    <source>
        <dbReference type="EMBL" id="SEG96303.1"/>
    </source>
</evidence>
<dbReference type="InterPro" id="IPR016053">
    <property type="entry name" value="Haem_Oase-like"/>
</dbReference>
<dbReference type="AlphaFoldDB" id="A0A1H6EGA9"/>
<dbReference type="Pfam" id="PF01126">
    <property type="entry name" value="Heme_oxygenase"/>
    <property type="match status" value="1"/>
</dbReference>
<keyword evidence="1 4" id="KW-0349">Heme</keyword>
<evidence type="ECO:0000256" key="5">
    <source>
        <dbReference type="PIRSR" id="PIRSR000343-2"/>
    </source>
</evidence>
<keyword evidence="2 5" id="KW-0479">Metal-binding</keyword>
<dbReference type="GO" id="GO:0006979">
    <property type="term" value="P:response to oxidative stress"/>
    <property type="evidence" value="ECO:0007669"/>
    <property type="project" value="TreeGrafter"/>
</dbReference>
<dbReference type="GO" id="GO:0046872">
    <property type="term" value="F:metal ion binding"/>
    <property type="evidence" value="ECO:0007669"/>
    <property type="project" value="UniProtKB-KW"/>
</dbReference>
<dbReference type="PIRSF" id="PIRSF000343">
    <property type="entry name" value="Haem_Oase"/>
    <property type="match status" value="1"/>
</dbReference>
<evidence type="ECO:0000256" key="3">
    <source>
        <dbReference type="ARBA" id="ARBA00023004"/>
    </source>
</evidence>
<dbReference type="Proteomes" id="UP000236729">
    <property type="component" value="Unassembled WGS sequence"/>
</dbReference>
<protein>
    <submittedName>
        <fullName evidence="6">Heme oxygenase</fullName>
    </submittedName>
</protein>
<evidence type="ECO:0000256" key="4">
    <source>
        <dbReference type="PIRSR" id="PIRSR000343-1"/>
    </source>
</evidence>
<dbReference type="Proteomes" id="UP000199690">
    <property type="component" value="Unassembled WGS sequence"/>
</dbReference>
<feature type="binding site" evidence="4">
    <location>
        <position position="180"/>
    </location>
    <ligand>
        <name>heme b</name>
        <dbReference type="ChEBI" id="CHEBI:60344"/>
    </ligand>
</feature>
<dbReference type="GO" id="GO:0020037">
    <property type="term" value="F:heme binding"/>
    <property type="evidence" value="ECO:0007669"/>
    <property type="project" value="TreeGrafter"/>
</dbReference>
<dbReference type="Gene3D" id="1.20.910.10">
    <property type="entry name" value="Heme oxygenase-like"/>
    <property type="match status" value="1"/>
</dbReference>
<dbReference type="PANTHER" id="PTHR10720:SF0">
    <property type="entry name" value="HEME OXYGENASE"/>
    <property type="match status" value="1"/>
</dbReference>
<evidence type="ECO:0000313" key="8">
    <source>
        <dbReference type="Proteomes" id="UP000199690"/>
    </source>
</evidence>
<evidence type="ECO:0000256" key="1">
    <source>
        <dbReference type="ARBA" id="ARBA00022617"/>
    </source>
</evidence>
<name>A0A1H6EGA9_9PSEU</name>
<keyword evidence="3 5" id="KW-0408">Iron</keyword>
<dbReference type="PRINTS" id="PR00088">
    <property type="entry name" value="HAEMOXYGNASE"/>
</dbReference>
<evidence type="ECO:0000313" key="7">
    <source>
        <dbReference type="EMBL" id="SFD20598.1"/>
    </source>
</evidence>
<dbReference type="PANTHER" id="PTHR10720">
    <property type="entry name" value="HEME OXYGENASE"/>
    <property type="match status" value="1"/>
</dbReference>
<keyword evidence="8" id="KW-1185">Reference proteome</keyword>
<dbReference type="GO" id="GO:0042167">
    <property type="term" value="P:heme catabolic process"/>
    <property type="evidence" value="ECO:0007669"/>
    <property type="project" value="TreeGrafter"/>
</dbReference>
<feature type="binding site" description="axial binding residue" evidence="5">
    <location>
        <position position="24"/>
    </location>
    <ligand>
        <name>heme b</name>
        <dbReference type="ChEBI" id="CHEBI:60344"/>
    </ligand>
    <ligandPart>
        <name>Fe</name>
        <dbReference type="ChEBI" id="CHEBI:18248"/>
    </ligandPart>
</feature>
<proteinExistence type="predicted"/>
<evidence type="ECO:0000256" key="2">
    <source>
        <dbReference type="ARBA" id="ARBA00022723"/>
    </source>
</evidence>
<organism evidence="6 9">
    <name type="scientific">Saccharopolyspora kobensis</name>
    <dbReference type="NCBI Taxonomy" id="146035"/>
    <lineage>
        <taxon>Bacteria</taxon>
        <taxon>Bacillati</taxon>
        <taxon>Actinomycetota</taxon>
        <taxon>Actinomycetes</taxon>
        <taxon>Pseudonocardiales</taxon>
        <taxon>Pseudonocardiaceae</taxon>
        <taxon>Saccharopolyspora</taxon>
    </lineage>
</organism>
<reference evidence="6" key="1">
    <citation type="submission" date="2016-10" db="EMBL/GenBank/DDBJ databases">
        <authorList>
            <person name="de Groot N.N."/>
        </authorList>
    </citation>
    <scope>NUCLEOTIDE SEQUENCE [LARGE SCALE GENOMIC DNA]</scope>
    <source>
        <strain evidence="6">ATCC 20501</strain>
    </source>
</reference>
<reference evidence="8 9" key="2">
    <citation type="submission" date="2016-10" db="EMBL/GenBank/DDBJ databases">
        <authorList>
            <person name="Varghese N."/>
            <person name="Submissions S."/>
        </authorList>
    </citation>
    <scope>NUCLEOTIDE SEQUENCE [LARGE SCALE GENOMIC DNA]</scope>
    <source>
        <strain evidence="9">ATCC 20501</strain>
        <strain evidence="7 8">CGMCC 4.3529</strain>
    </source>
</reference>
<feature type="binding site" evidence="4">
    <location>
        <position position="17"/>
    </location>
    <ligand>
        <name>heme b</name>
        <dbReference type="ChEBI" id="CHEBI:60344"/>
    </ligand>
</feature>
<dbReference type="CDD" id="cd19165">
    <property type="entry name" value="HemeO"/>
    <property type="match status" value="1"/>
</dbReference>
<dbReference type="SMR" id="A0A1H6EGA9"/>
<dbReference type="EMBL" id="FNVB01000011">
    <property type="protein sequence ID" value="SEG96303.1"/>
    <property type="molecule type" value="Genomic_DNA"/>
</dbReference>
<accession>A0A1I1QL76</accession>
<sequence>MTTTERPVRRDFAQRLRAETRAEHGRAHRQPYVRALLAGQLGAEDFAMLLAQHYFAYAVLEAAAEHMRGDLVAGPFVSDRLRRLPALEADLQHYFGRGWRRKIAPSAATEEYLARMREVCFDWPGGFVAHHYTRYLADLSGGQAIRAIVGRSLGRSDGAGFTFLTFERIPNGPRFKDAYRTLLDTAGWSAAEEDRIVAEVKRAYAHNTRVLAELSYLLIPRQR</sequence>
<dbReference type="InterPro" id="IPR002051">
    <property type="entry name" value="Haem_Oase"/>
</dbReference>
<accession>A0A1H6EGA9</accession>
<dbReference type="GO" id="GO:0006788">
    <property type="term" value="P:heme oxidation"/>
    <property type="evidence" value="ECO:0007669"/>
    <property type="project" value="InterPro"/>
</dbReference>
<evidence type="ECO:0000313" key="9">
    <source>
        <dbReference type="Proteomes" id="UP000236729"/>
    </source>
</evidence>
<gene>
    <name evidence="6" type="ORF">SAMN02982929_06364</name>
    <name evidence="7" type="ORF">SAMN05216506_10361</name>
</gene>
<dbReference type="GO" id="GO:0004392">
    <property type="term" value="F:heme oxygenase (decyclizing) activity"/>
    <property type="evidence" value="ECO:0007669"/>
    <property type="project" value="InterPro"/>
</dbReference>
<dbReference type="SUPFAM" id="SSF48613">
    <property type="entry name" value="Heme oxygenase-like"/>
    <property type="match status" value="1"/>
</dbReference>